<feature type="compositionally biased region" description="Basic and acidic residues" evidence="1">
    <location>
        <begin position="1"/>
        <end position="11"/>
    </location>
</feature>
<evidence type="ECO:0000313" key="2">
    <source>
        <dbReference type="EMBL" id="EGO20966.1"/>
    </source>
</evidence>
<gene>
    <name evidence="2" type="ORF">SERLADRAFT_475466</name>
</gene>
<evidence type="ECO:0000256" key="1">
    <source>
        <dbReference type="SAM" id="MobiDB-lite"/>
    </source>
</evidence>
<dbReference type="KEGG" id="sla:SERLADRAFT_475466"/>
<sequence length="64" mass="6846">MNGNESNDHHGQGSSTRKAWLSKEAGHSALKSKRLERPHMPSHSAITASFTVCKIKSSNGATQG</sequence>
<dbReference type="GeneID" id="18820645"/>
<proteinExistence type="predicted"/>
<reference evidence="2" key="1">
    <citation type="submission" date="2011-04" db="EMBL/GenBank/DDBJ databases">
        <title>Evolution of plant cell wall degrading machinery underlies the functional diversity of forest fungi.</title>
        <authorList>
            <consortium name="US DOE Joint Genome Institute (JGI-PGF)"/>
            <person name="Eastwood D.C."/>
            <person name="Floudas D."/>
            <person name="Binder M."/>
            <person name="Majcherczyk A."/>
            <person name="Schneider P."/>
            <person name="Aerts A."/>
            <person name="Asiegbu F.O."/>
            <person name="Baker S.E."/>
            <person name="Barry K."/>
            <person name="Bendiksby M."/>
            <person name="Blumentritt M."/>
            <person name="Coutinho P.M."/>
            <person name="Cullen D."/>
            <person name="Cullen D."/>
            <person name="Gathman A."/>
            <person name="Goodell B."/>
            <person name="Henrissat B."/>
            <person name="Ihrmark K."/>
            <person name="Kauserud H."/>
            <person name="Kohler A."/>
            <person name="LaButti K."/>
            <person name="Lapidus A."/>
            <person name="Lavin J.L."/>
            <person name="Lee Y.-H."/>
            <person name="Lindquist E."/>
            <person name="Lilly W."/>
            <person name="Lucas S."/>
            <person name="Morin E."/>
            <person name="Murat C."/>
            <person name="Oguiza J.A."/>
            <person name="Park J."/>
            <person name="Pisabarro A.G."/>
            <person name="Riley R."/>
            <person name="Rosling A."/>
            <person name="Salamov A."/>
            <person name="Schmidt O."/>
            <person name="Schmutz J."/>
            <person name="Skrede I."/>
            <person name="Stenlid J."/>
            <person name="Wiebenga A."/>
            <person name="Xie X."/>
            <person name="Kues U."/>
            <person name="Hibbett D.S."/>
            <person name="Hoffmeister D."/>
            <person name="Hogberg N."/>
            <person name="Martin F."/>
            <person name="Grigoriev I.V."/>
            <person name="Watkinson S.C."/>
        </authorList>
    </citation>
    <scope>NUCLEOTIDE SEQUENCE</scope>
    <source>
        <strain evidence="2">S7.9</strain>
    </source>
</reference>
<protein>
    <submittedName>
        <fullName evidence="2">Uncharacterized protein</fullName>
    </submittedName>
</protein>
<dbReference type="Proteomes" id="UP000008064">
    <property type="component" value="Unassembled WGS sequence"/>
</dbReference>
<dbReference type="AlphaFoldDB" id="F8P699"/>
<dbReference type="EMBL" id="GL945439">
    <property type="protein sequence ID" value="EGO20966.1"/>
    <property type="molecule type" value="Genomic_DNA"/>
</dbReference>
<dbReference type="HOGENOM" id="CLU_2868993_0_0_1"/>
<accession>F8P699</accession>
<dbReference type="RefSeq" id="XP_007321923.1">
    <property type="nucleotide sequence ID" value="XM_007321861.1"/>
</dbReference>
<feature type="region of interest" description="Disordered" evidence="1">
    <location>
        <begin position="1"/>
        <end position="49"/>
    </location>
</feature>
<organism>
    <name type="scientific">Serpula lacrymans var. lacrymans (strain S7.9)</name>
    <name type="common">Dry rot fungus</name>
    <dbReference type="NCBI Taxonomy" id="578457"/>
    <lineage>
        <taxon>Eukaryota</taxon>
        <taxon>Fungi</taxon>
        <taxon>Dikarya</taxon>
        <taxon>Basidiomycota</taxon>
        <taxon>Agaricomycotina</taxon>
        <taxon>Agaricomycetes</taxon>
        <taxon>Agaricomycetidae</taxon>
        <taxon>Boletales</taxon>
        <taxon>Coniophorineae</taxon>
        <taxon>Serpulaceae</taxon>
        <taxon>Serpula</taxon>
    </lineage>
</organism>
<name>F8P699_SERL9</name>